<keyword evidence="1" id="KW-0812">Transmembrane</keyword>
<proteinExistence type="predicted"/>
<feature type="transmembrane region" description="Helical" evidence="1">
    <location>
        <begin position="124"/>
        <end position="144"/>
    </location>
</feature>
<sequence>MRNVMRRRLGLAVSIIRRGKTENGENWRYMWTKSKMSENQSSGKMWEIRSSIRLWEQQQKSNYSMKHQEIEGPTVEKDTSTVANEAREVTESMMKTMYQLSKAVAALGIFQLGIGAYMSNSMNMLTMSVSAVAFGFPFSMALLMRHSLKSMHFFHKMEHIGRLQLITSTMQISKHLRLFFLRLRLVTYTSLSALFLSFLYSLFSTAPTV</sequence>
<evidence type="ECO:0000313" key="2">
    <source>
        <dbReference type="EMBL" id="KAK9755067.1"/>
    </source>
</evidence>
<dbReference type="PANTHER" id="PTHR37222:SF1">
    <property type="entry name" value="OS02G0718000 PROTEIN"/>
    <property type="match status" value="1"/>
</dbReference>
<protein>
    <submittedName>
        <fullName evidence="2">Uncharacterized protein</fullName>
    </submittedName>
</protein>
<dbReference type="AlphaFoldDB" id="A0AAW1N821"/>
<dbReference type="Proteomes" id="UP001443914">
    <property type="component" value="Unassembled WGS sequence"/>
</dbReference>
<evidence type="ECO:0000313" key="3">
    <source>
        <dbReference type="Proteomes" id="UP001443914"/>
    </source>
</evidence>
<name>A0AAW1N821_SAPOF</name>
<organism evidence="2 3">
    <name type="scientific">Saponaria officinalis</name>
    <name type="common">Common soapwort</name>
    <name type="synonym">Lychnis saponaria</name>
    <dbReference type="NCBI Taxonomy" id="3572"/>
    <lineage>
        <taxon>Eukaryota</taxon>
        <taxon>Viridiplantae</taxon>
        <taxon>Streptophyta</taxon>
        <taxon>Embryophyta</taxon>
        <taxon>Tracheophyta</taxon>
        <taxon>Spermatophyta</taxon>
        <taxon>Magnoliopsida</taxon>
        <taxon>eudicotyledons</taxon>
        <taxon>Gunneridae</taxon>
        <taxon>Pentapetalae</taxon>
        <taxon>Caryophyllales</taxon>
        <taxon>Caryophyllaceae</taxon>
        <taxon>Caryophylleae</taxon>
        <taxon>Saponaria</taxon>
    </lineage>
</organism>
<keyword evidence="3" id="KW-1185">Reference proteome</keyword>
<comment type="caution">
    <text evidence="2">The sequence shown here is derived from an EMBL/GenBank/DDBJ whole genome shotgun (WGS) entry which is preliminary data.</text>
</comment>
<feature type="transmembrane region" description="Helical" evidence="1">
    <location>
        <begin position="185"/>
        <end position="203"/>
    </location>
</feature>
<reference evidence="2" key="1">
    <citation type="submission" date="2024-03" db="EMBL/GenBank/DDBJ databases">
        <title>WGS assembly of Saponaria officinalis var. Norfolk2.</title>
        <authorList>
            <person name="Jenkins J."/>
            <person name="Shu S."/>
            <person name="Grimwood J."/>
            <person name="Barry K."/>
            <person name="Goodstein D."/>
            <person name="Schmutz J."/>
            <person name="Leebens-Mack J."/>
            <person name="Osbourn A."/>
        </authorList>
    </citation>
    <scope>NUCLEOTIDE SEQUENCE [LARGE SCALE GENOMIC DNA]</scope>
    <source>
        <strain evidence="2">JIC</strain>
    </source>
</reference>
<dbReference type="PANTHER" id="PTHR37222">
    <property type="entry name" value="OS02G0718000 PROTEIN"/>
    <property type="match status" value="1"/>
</dbReference>
<feature type="transmembrane region" description="Helical" evidence="1">
    <location>
        <begin position="100"/>
        <end position="118"/>
    </location>
</feature>
<gene>
    <name evidence="2" type="ORF">RND81_01G000300</name>
</gene>
<keyword evidence="1" id="KW-0472">Membrane</keyword>
<keyword evidence="1" id="KW-1133">Transmembrane helix</keyword>
<accession>A0AAW1N821</accession>
<dbReference type="EMBL" id="JBDFQZ010000001">
    <property type="protein sequence ID" value="KAK9755067.1"/>
    <property type="molecule type" value="Genomic_DNA"/>
</dbReference>
<evidence type="ECO:0000256" key="1">
    <source>
        <dbReference type="SAM" id="Phobius"/>
    </source>
</evidence>